<protein>
    <submittedName>
        <fullName evidence="7">Flagellar hook protein FlgE</fullName>
    </submittedName>
</protein>
<dbReference type="GO" id="GO:0009425">
    <property type="term" value="C:bacterial-type flagellum basal body"/>
    <property type="evidence" value="ECO:0007669"/>
    <property type="project" value="UniProtKB-SubCell"/>
</dbReference>
<organism evidence="7 8">
    <name type="scientific">Aliarcobacter skirrowii</name>
    <dbReference type="NCBI Taxonomy" id="28200"/>
    <lineage>
        <taxon>Bacteria</taxon>
        <taxon>Pseudomonadati</taxon>
        <taxon>Campylobacterota</taxon>
        <taxon>Epsilonproteobacteria</taxon>
        <taxon>Campylobacterales</taxon>
        <taxon>Arcobacteraceae</taxon>
        <taxon>Aliarcobacter</taxon>
    </lineage>
</organism>
<feature type="domain" description="Flagellar basal-body/hook protein C-terminal" evidence="5">
    <location>
        <begin position="513"/>
        <end position="557"/>
    </location>
</feature>
<dbReference type="InterPro" id="IPR020013">
    <property type="entry name" value="Flagellar_FlgE/F/G"/>
</dbReference>
<reference evidence="7 8" key="1">
    <citation type="submission" date="2018-05" db="EMBL/GenBank/DDBJ databases">
        <title>Antimicrobial susceptibility testing and genomic analysis of Arcobacter skirrowii strains and one Arcobacter butzleri isolated from German poultry farms.</title>
        <authorList>
            <person name="Haenel I."/>
            <person name="Hotzel H."/>
            <person name="Tomaso H."/>
            <person name="Busch A."/>
        </authorList>
    </citation>
    <scope>NUCLEOTIDE SEQUENCE [LARGE SCALE GENOMIC DNA]</scope>
    <source>
        <strain evidence="8">v</strain>
    </source>
</reference>
<evidence type="ECO:0000313" key="8">
    <source>
        <dbReference type="Proteomes" id="UP000245014"/>
    </source>
</evidence>
<comment type="caution">
    <text evidence="7">The sequence shown here is derived from an EMBL/GenBank/DDBJ whole genome shotgun (WGS) entry which is preliminary data.</text>
</comment>
<dbReference type="SUPFAM" id="SSF117143">
    <property type="entry name" value="Flagellar hook protein flgE"/>
    <property type="match status" value="1"/>
</dbReference>
<keyword evidence="3 4" id="KW-0975">Bacterial flagellum</keyword>
<dbReference type="EMBL" id="QEYI01000002">
    <property type="protein sequence ID" value="PWE22317.1"/>
    <property type="molecule type" value="Genomic_DNA"/>
</dbReference>
<dbReference type="AlphaFoldDB" id="A0A2U2C1W6"/>
<evidence type="ECO:0000256" key="2">
    <source>
        <dbReference type="ARBA" id="ARBA00009677"/>
    </source>
</evidence>
<feature type="domain" description="Flagellar hook protein FlgE/F/G-like D1" evidence="6">
    <location>
        <begin position="79"/>
        <end position="136"/>
    </location>
</feature>
<dbReference type="InterPro" id="IPR010930">
    <property type="entry name" value="Flg_bb/hook_C_dom"/>
</dbReference>
<dbReference type="Pfam" id="PF22692">
    <property type="entry name" value="LlgE_F_G_D1"/>
    <property type="match status" value="1"/>
</dbReference>
<evidence type="ECO:0000259" key="5">
    <source>
        <dbReference type="Pfam" id="PF06429"/>
    </source>
</evidence>
<dbReference type="Pfam" id="PF06429">
    <property type="entry name" value="Flg_bbr_C"/>
    <property type="match status" value="1"/>
</dbReference>
<dbReference type="Proteomes" id="UP000245014">
    <property type="component" value="Unassembled WGS sequence"/>
</dbReference>
<evidence type="ECO:0000313" key="7">
    <source>
        <dbReference type="EMBL" id="PWE22317.1"/>
    </source>
</evidence>
<name>A0A2U2C1W6_9BACT</name>
<dbReference type="RefSeq" id="WP_109065584.1">
    <property type="nucleotide sequence ID" value="NZ_QEYG01000010.1"/>
</dbReference>
<comment type="subcellular location">
    <subcellularLocation>
        <location evidence="1 4">Bacterial flagellum basal body</location>
    </subcellularLocation>
</comment>
<evidence type="ECO:0000256" key="3">
    <source>
        <dbReference type="ARBA" id="ARBA00023143"/>
    </source>
</evidence>
<dbReference type="PANTHER" id="PTHR30435">
    <property type="entry name" value="FLAGELLAR PROTEIN"/>
    <property type="match status" value="1"/>
</dbReference>
<dbReference type="GO" id="GO:0071978">
    <property type="term" value="P:bacterial-type flagellum-dependent swarming motility"/>
    <property type="evidence" value="ECO:0007669"/>
    <property type="project" value="TreeGrafter"/>
</dbReference>
<accession>A0A2U2C1W6</accession>
<dbReference type="NCBIfam" id="TIGR03506">
    <property type="entry name" value="FlgEFG_subfam"/>
    <property type="match status" value="2"/>
</dbReference>
<dbReference type="STRING" id="28200.GCA_001572935_00307"/>
<evidence type="ECO:0000259" key="6">
    <source>
        <dbReference type="Pfam" id="PF22692"/>
    </source>
</evidence>
<gene>
    <name evidence="7" type="ORF">DF188_04170</name>
</gene>
<sequence length="559" mass="61149">MIGSLWNGMSGIWQQDKGISIESNNIGNANTVGHKKDEISFSDLLYSQSGVGKGVQVQSISKSFTQGQIVGTGVGVDVAIEGKGFFVVKNRQDDSISYTRAGNLVEAKDGFLVTQEDYKIQGLVPQERLTSSTNPNLNIFTDDFGVSIISRNISDGNGTIYNINAKATDYVSSAKNDSIEKDADGFKTAQDKIDDIKLLIVNYSEKLASYQNNQSQNSIASQNQISQIDFSKQRWDLKSEGNVLSFNIDGKTYKVEFDKDINIDESKMEELYNFLSQDGRNLYNLTDPNQIQSQEDIDNMPVTTPEEIALKDVAQTRRDNQIRNYVDAYSLVNATKELANKISSTTGYSATVKNGTIDIENLVSGKAFKISDIEANSEKLNPNTMQEAVEGSGLAMVESAKNSLMNALQRADAEFLEITNVMNYGDLTSYGVNDISVNLAALGISDSSLVDVSISDDGFVYATNGGHKFLVGRLSTVAFRNEQGLEAQGGNLYKATEYSGDAFNADSMNTIRGGSLERANIDYGSTLTSLMVYQKAFEANSKSITTSDEFLKTAIEMKR</sequence>
<keyword evidence="7" id="KW-0966">Cell projection</keyword>
<proteinExistence type="inferred from homology"/>
<dbReference type="PANTHER" id="PTHR30435:SF19">
    <property type="entry name" value="FLAGELLAR BASAL-BODY ROD PROTEIN FLGG"/>
    <property type="match status" value="1"/>
</dbReference>
<keyword evidence="7" id="KW-0282">Flagellum</keyword>
<evidence type="ECO:0000256" key="4">
    <source>
        <dbReference type="RuleBase" id="RU362116"/>
    </source>
</evidence>
<comment type="similarity">
    <text evidence="2 4">Belongs to the flagella basal body rod proteins family.</text>
</comment>
<evidence type="ECO:0000256" key="1">
    <source>
        <dbReference type="ARBA" id="ARBA00004117"/>
    </source>
</evidence>
<keyword evidence="7" id="KW-0969">Cilium</keyword>
<dbReference type="InterPro" id="IPR037925">
    <property type="entry name" value="FlgE/F/G-like"/>
</dbReference>
<dbReference type="InterPro" id="IPR053967">
    <property type="entry name" value="LlgE_F_G-like_D1"/>
</dbReference>